<dbReference type="RefSeq" id="WP_208929572.1">
    <property type="nucleotide sequence ID" value="NZ_CP013655.1"/>
</dbReference>
<dbReference type="Proteomes" id="UP000067523">
    <property type="component" value="Chromosome"/>
</dbReference>
<name>A0A0U2XCM8_9ENTE</name>
<feature type="transmembrane region" description="Helical" evidence="1">
    <location>
        <begin position="109"/>
        <end position="129"/>
    </location>
</feature>
<sequence>MKKKIQSIFKANGIMVVLSFVLPIVLMGAVYLSIGIYPGSERSVMASDSFTQLSNFFASYNTAVKGNESIFYTWYASFGLNYWTFISYYLGGIFTPLILLFNNQQIPDALYILTLFKIGCSGTAFYFFSSQTFKIPKWGHLLFSISYAMMSFTIAFSEMLMWLDTFIYLPLVILGIHRLMDQRKPSLLFISYFLLFITNFYMAFIVGFFSFLYYFVRLFTNKAEYGRTFFSYLLTSLLAGGASMVVILPTIIDLKNNGEALTTLEELNTQGTGSFDMIIKSFVGVYDTTMTNGTPFVFVGLWSLLLCLYYFTTKKVSVRDKICYGLLFVFVILSFYFEPFNLFWQGMHAPNMFPFRYSFVLSFLILLVAGYAWEKVDSSTFDSFLNVAISLIVVFTLAKVVTSYEEAYYYLTIISFVVTLALIFLYLGYVYMIKKGHSSMLWLGIFMVLAVSSESFFNAHQIVHGISKEWTYSNKSKYTGPYPHIKELVDSTKKTNSSFYRIESLDPVTKNDSLTYGYSSVSMFSSMRNRHSLSYLHDLGYRSWGTNLQISYANNTILMDTISGVKYNLAKDDPMKFGFHKVGDSGEFTLYENEYAMPMGVMTNDRLYEEGVVKSQTSLFNQLSDKEENYFSFIKPTILSKENVEIETEGEKVRYSEELKDEKKPKQIKWGANIPAGYQAYFSLNPINYKEIATATTTLTVNGISRTTKINSTGQYYNLGYFEKDTEIEFSTSFSGSQAVEFFEPDIVLLDSQVFEKAARAIQNKGVDFNVIGRKASTIVDLEEAGVLFTTIPYDKGWKAYVDGVKVEIPRFKEAFLTVPLAVGEHEVEFVFLPAGLLTGAGVTCFSFVGFSVYLYLLKRRGKDPFYNKQ</sequence>
<keyword evidence="1" id="KW-1133">Transmembrane helix</keyword>
<evidence type="ECO:0000313" key="3">
    <source>
        <dbReference type="Proteomes" id="UP000067523"/>
    </source>
</evidence>
<dbReference type="AlphaFoldDB" id="A0A0U2XCM8"/>
<evidence type="ECO:0000313" key="2">
    <source>
        <dbReference type="EMBL" id="ALS38743.1"/>
    </source>
</evidence>
<gene>
    <name evidence="2" type="ORF">ATZ35_03835</name>
</gene>
<dbReference type="PANTHER" id="PTHR38454:SF1">
    <property type="entry name" value="INTEGRAL MEMBRANE PROTEIN"/>
    <property type="match status" value="1"/>
</dbReference>
<dbReference type="Pfam" id="PF09586">
    <property type="entry name" value="YfhO"/>
    <property type="match status" value="1"/>
</dbReference>
<reference evidence="3" key="1">
    <citation type="submission" date="2015-12" db="EMBL/GenBank/DDBJ databases">
        <authorList>
            <person name="Lauer A."/>
            <person name="Humrighouse B."/>
            <person name="Loparev V."/>
            <person name="Shewmaker P.L."/>
            <person name="Whitney A.M."/>
            <person name="McLaughlin R.W."/>
        </authorList>
    </citation>
    <scope>NUCLEOTIDE SEQUENCE [LARGE SCALE GENOMIC DNA]</scope>
    <source>
        <strain evidence="3">LMG 26678</strain>
    </source>
</reference>
<feature type="transmembrane region" description="Helical" evidence="1">
    <location>
        <begin position="82"/>
        <end position="102"/>
    </location>
</feature>
<dbReference type="InterPro" id="IPR018580">
    <property type="entry name" value="Uncharacterised_YfhO"/>
</dbReference>
<dbReference type="STRING" id="118060.ATZ35_03835"/>
<evidence type="ECO:0000256" key="1">
    <source>
        <dbReference type="SAM" id="Phobius"/>
    </source>
</evidence>
<feature type="transmembrane region" description="Helical" evidence="1">
    <location>
        <begin position="192"/>
        <end position="216"/>
    </location>
</feature>
<feature type="transmembrane region" description="Helical" evidence="1">
    <location>
        <begin position="12"/>
        <end position="37"/>
    </location>
</feature>
<feature type="transmembrane region" description="Helical" evidence="1">
    <location>
        <begin position="228"/>
        <end position="252"/>
    </location>
</feature>
<feature type="transmembrane region" description="Helical" evidence="1">
    <location>
        <begin position="407"/>
        <end position="427"/>
    </location>
</feature>
<feature type="transmembrane region" description="Helical" evidence="1">
    <location>
        <begin position="135"/>
        <end position="155"/>
    </location>
</feature>
<feature type="transmembrane region" description="Helical" evidence="1">
    <location>
        <begin position="293"/>
        <end position="311"/>
    </location>
</feature>
<proteinExistence type="predicted"/>
<feature type="transmembrane region" description="Helical" evidence="1">
    <location>
        <begin position="384"/>
        <end position="401"/>
    </location>
</feature>
<feature type="transmembrane region" description="Helical" evidence="1">
    <location>
        <begin position="830"/>
        <end position="857"/>
    </location>
</feature>
<keyword evidence="1" id="KW-0472">Membrane</keyword>
<feature type="transmembrane region" description="Helical" evidence="1">
    <location>
        <begin position="323"/>
        <end position="343"/>
    </location>
</feature>
<feature type="transmembrane region" description="Helical" evidence="1">
    <location>
        <begin position="439"/>
        <end position="457"/>
    </location>
</feature>
<dbReference type="KEGG" id="erx:ATZ35_03835"/>
<protein>
    <submittedName>
        <fullName evidence="2">Copper ABC transporter permease</fullName>
    </submittedName>
</protein>
<feature type="transmembrane region" description="Helical" evidence="1">
    <location>
        <begin position="162"/>
        <end position="180"/>
    </location>
</feature>
<organism evidence="2 3">
    <name type="scientific">Enterococcus rotai</name>
    <dbReference type="NCBI Taxonomy" id="118060"/>
    <lineage>
        <taxon>Bacteria</taxon>
        <taxon>Bacillati</taxon>
        <taxon>Bacillota</taxon>
        <taxon>Bacilli</taxon>
        <taxon>Lactobacillales</taxon>
        <taxon>Enterococcaceae</taxon>
        <taxon>Enterococcus</taxon>
    </lineage>
</organism>
<keyword evidence="3" id="KW-1185">Reference proteome</keyword>
<feature type="transmembrane region" description="Helical" evidence="1">
    <location>
        <begin position="355"/>
        <end position="372"/>
    </location>
</feature>
<dbReference type="PANTHER" id="PTHR38454">
    <property type="entry name" value="INTEGRAL MEMBRANE PROTEIN-RELATED"/>
    <property type="match status" value="1"/>
</dbReference>
<accession>A0A0U2XCM8</accession>
<keyword evidence="1" id="KW-0812">Transmembrane</keyword>
<dbReference type="EMBL" id="CP013655">
    <property type="protein sequence ID" value="ALS38743.1"/>
    <property type="molecule type" value="Genomic_DNA"/>
</dbReference>